<proteinExistence type="inferred from homology"/>
<dbReference type="GO" id="GO:0009986">
    <property type="term" value="C:cell surface"/>
    <property type="evidence" value="ECO:0007669"/>
    <property type="project" value="UniProtKB-SubCell"/>
</dbReference>
<dbReference type="PROSITE" id="PS51272">
    <property type="entry name" value="SLH"/>
    <property type="match status" value="1"/>
</dbReference>
<dbReference type="PANTHER" id="PTHR43308:SF1">
    <property type="entry name" value="OUTER MEMBRANE PROTEIN ALPHA"/>
    <property type="match status" value="1"/>
</dbReference>
<keyword evidence="7" id="KW-0732">Signal</keyword>
<dbReference type="AlphaFoldDB" id="A0A921HPT9"/>
<keyword evidence="10" id="KW-0998">Cell outer membrane</keyword>
<keyword evidence="5" id="KW-1134">Transmembrane beta strand</keyword>
<comment type="caution">
    <text evidence="13">The sequence shown here is derived from an EMBL/GenBank/DDBJ whole genome shotgun (WGS) entry which is preliminary data.</text>
</comment>
<evidence type="ECO:0000256" key="8">
    <source>
        <dbReference type="ARBA" id="ARBA00022927"/>
    </source>
</evidence>
<dbReference type="Pfam" id="PF00395">
    <property type="entry name" value="SLH"/>
    <property type="match status" value="1"/>
</dbReference>
<gene>
    <name evidence="13" type="ORF">K8V65_05705</name>
</gene>
<dbReference type="Proteomes" id="UP000780768">
    <property type="component" value="Unassembled WGS sequence"/>
</dbReference>
<dbReference type="EMBL" id="DYVR01000155">
    <property type="protein sequence ID" value="HJF85135.1"/>
    <property type="molecule type" value="Genomic_DNA"/>
</dbReference>
<keyword evidence="4" id="KW-0813">Transport</keyword>
<dbReference type="InterPro" id="IPR001119">
    <property type="entry name" value="SLH_dom"/>
</dbReference>
<evidence type="ECO:0000256" key="7">
    <source>
        <dbReference type="ARBA" id="ARBA00022729"/>
    </source>
</evidence>
<feature type="region of interest" description="Disordered" evidence="11">
    <location>
        <begin position="57"/>
        <end position="79"/>
    </location>
</feature>
<evidence type="ECO:0000256" key="9">
    <source>
        <dbReference type="ARBA" id="ARBA00023136"/>
    </source>
</evidence>
<feature type="domain" description="SLH" evidence="12">
    <location>
        <begin position="318"/>
        <end position="381"/>
    </location>
</feature>
<keyword evidence="9" id="KW-0472">Membrane</keyword>
<comment type="similarity">
    <text evidence="3">Belongs to the autotransporter-2 (AT-2) (TC 1.B.40) family.</text>
</comment>
<sequence>VTIDNVAQASDVGDVNDFNEDLKNEDGSHTTVVDAVNNLDDKVDNLGDRVDDIETTAGKHSSVSNTDNNIKIDSTGTNENGGIDYKVDLNSENITLGDDNNNVVIEGTKGNISTTGTVSAGNASMSSNGFSVGDKTYITSNGINANNQKVTNVAAGEISATSTDAVNGSQLYAVGEQVVNNSNAINNMGNQVSSLSNRIDKVGAGAAALAALHPLDFDPDDKLSFAAGYGNYAGENAVAVGAFYQPNEDTMFSVGGTFGNGENMVNAGVSFKLGQKSNVSRSRVSMAKELVSLRDEVAQLKALMAHAGILPSNGQLDTSDMFPDVPENHWAYEYIHELAKLGIVDGYPDGNFEGDRMMTRYEMAAIVYRAMQKGVNVDSRMLSEFEPELKLIRVDVVARDDDGNPTIERVRVNDDTTQA</sequence>
<dbReference type="SUPFAM" id="SSF101967">
    <property type="entry name" value="Adhesin YadA, collagen-binding domain"/>
    <property type="match status" value="1"/>
</dbReference>
<keyword evidence="6" id="KW-0812">Transmembrane</keyword>
<accession>A0A921HPT9</accession>
<evidence type="ECO:0000256" key="11">
    <source>
        <dbReference type="SAM" id="MobiDB-lite"/>
    </source>
</evidence>
<dbReference type="InterPro" id="IPR008635">
    <property type="entry name" value="Coiled_stalk_dom"/>
</dbReference>
<dbReference type="GO" id="GO:0015031">
    <property type="term" value="P:protein transport"/>
    <property type="evidence" value="ECO:0007669"/>
    <property type="project" value="UniProtKB-KW"/>
</dbReference>
<evidence type="ECO:0000256" key="10">
    <source>
        <dbReference type="ARBA" id="ARBA00023237"/>
    </source>
</evidence>
<dbReference type="GO" id="GO:0009279">
    <property type="term" value="C:cell outer membrane"/>
    <property type="evidence" value="ECO:0007669"/>
    <property type="project" value="UniProtKB-SubCell"/>
</dbReference>
<name>A0A921HPT9_9FIRM</name>
<dbReference type="SUPFAM" id="SSF54523">
    <property type="entry name" value="Pili subunits"/>
    <property type="match status" value="1"/>
</dbReference>
<evidence type="ECO:0000259" key="12">
    <source>
        <dbReference type="PROSITE" id="PS51272"/>
    </source>
</evidence>
<dbReference type="Gene3D" id="3.30.1300.30">
    <property type="entry name" value="GSPII I/J protein-like"/>
    <property type="match status" value="1"/>
</dbReference>
<evidence type="ECO:0000256" key="3">
    <source>
        <dbReference type="ARBA" id="ARBA00005848"/>
    </source>
</evidence>
<evidence type="ECO:0000256" key="5">
    <source>
        <dbReference type="ARBA" id="ARBA00022452"/>
    </source>
</evidence>
<feature type="non-terminal residue" evidence="13">
    <location>
        <position position="1"/>
    </location>
</feature>
<dbReference type="Gene3D" id="2.150.10.10">
    <property type="entry name" value="Serralysin-like metalloprotease, C-terminal"/>
    <property type="match status" value="1"/>
</dbReference>
<evidence type="ECO:0000313" key="13">
    <source>
        <dbReference type="EMBL" id="HJF85135.1"/>
    </source>
</evidence>
<comment type="subcellular location">
    <subcellularLocation>
        <location evidence="2">Cell outer membrane</location>
    </subcellularLocation>
    <subcellularLocation>
        <location evidence="1">Cell surface</location>
    </subcellularLocation>
</comment>
<dbReference type="InterPro" id="IPR045584">
    <property type="entry name" value="Pilin-like"/>
</dbReference>
<evidence type="ECO:0000313" key="14">
    <source>
        <dbReference type="Proteomes" id="UP000780768"/>
    </source>
</evidence>
<dbReference type="InterPro" id="IPR005594">
    <property type="entry name" value="YadA_C"/>
</dbReference>
<dbReference type="InterPro" id="IPR051465">
    <property type="entry name" value="Cell_Envelope_Struct_Comp"/>
</dbReference>
<dbReference type="Pfam" id="PF05662">
    <property type="entry name" value="YadA_stalk"/>
    <property type="match status" value="1"/>
</dbReference>
<evidence type="ECO:0000256" key="4">
    <source>
        <dbReference type="ARBA" id="ARBA00022448"/>
    </source>
</evidence>
<dbReference type="PANTHER" id="PTHR43308">
    <property type="entry name" value="OUTER MEMBRANE PROTEIN ALPHA-RELATED"/>
    <property type="match status" value="1"/>
</dbReference>
<protein>
    <submittedName>
        <fullName evidence="13">S-layer homology domain-containing protein</fullName>
    </submittedName>
</protein>
<evidence type="ECO:0000256" key="6">
    <source>
        <dbReference type="ARBA" id="ARBA00022692"/>
    </source>
</evidence>
<evidence type="ECO:0000256" key="2">
    <source>
        <dbReference type="ARBA" id="ARBA00004442"/>
    </source>
</evidence>
<organism evidence="13 14">
    <name type="scientific">Megamonas hypermegale</name>
    <dbReference type="NCBI Taxonomy" id="158847"/>
    <lineage>
        <taxon>Bacteria</taxon>
        <taxon>Bacillati</taxon>
        <taxon>Bacillota</taxon>
        <taxon>Negativicutes</taxon>
        <taxon>Selenomonadales</taxon>
        <taxon>Selenomonadaceae</taxon>
        <taxon>Megamonas</taxon>
    </lineage>
</organism>
<reference evidence="13" key="2">
    <citation type="submission" date="2021-09" db="EMBL/GenBank/DDBJ databases">
        <authorList>
            <person name="Gilroy R."/>
        </authorList>
    </citation>
    <scope>NUCLEOTIDE SEQUENCE</scope>
    <source>
        <strain evidence="13">7318</strain>
    </source>
</reference>
<dbReference type="InterPro" id="IPR011049">
    <property type="entry name" value="Serralysin-like_metalloprot_C"/>
</dbReference>
<reference evidence="13" key="1">
    <citation type="journal article" date="2021" name="PeerJ">
        <title>Extensive microbial diversity within the chicken gut microbiome revealed by metagenomics and culture.</title>
        <authorList>
            <person name="Gilroy R."/>
            <person name="Ravi A."/>
            <person name="Getino M."/>
            <person name="Pursley I."/>
            <person name="Horton D.L."/>
            <person name="Alikhan N.F."/>
            <person name="Baker D."/>
            <person name="Gharbi K."/>
            <person name="Hall N."/>
            <person name="Watson M."/>
            <person name="Adriaenssens E.M."/>
            <person name="Foster-Nyarko E."/>
            <person name="Jarju S."/>
            <person name="Secka A."/>
            <person name="Antonio M."/>
            <person name="Oren A."/>
            <person name="Chaudhuri R.R."/>
            <person name="La Ragione R."/>
            <person name="Hildebrand F."/>
            <person name="Pallen M.J."/>
        </authorList>
    </citation>
    <scope>NUCLEOTIDE SEQUENCE</scope>
    <source>
        <strain evidence="13">7318</strain>
    </source>
</reference>
<keyword evidence="8" id="KW-0653">Protein transport</keyword>
<dbReference type="Pfam" id="PF03895">
    <property type="entry name" value="YadA_anchor"/>
    <property type="match status" value="1"/>
</dbReference>
<evidence type="ECO:0000256" key="1">
    <source>
        <dbReference type="ARBA" id="ARBA00004241"/>
    </source>
</evidence>
<feature type="compositionally biased region" description="Polar residues" evidence="11">
    <location>
        <begin position="58"/>
        <end position="79"/>
    </location>
</feature>